<gene>
    <name evidence="1" type="ORF">E5Z56_06445</name>
</gene>
<keyword evidence="2" id="KW-1185">Reference proteome</keyword>
<name>A0A4P8XX32_9FIRM</name>
<organism evidence="1 2">
    <name type="scientific">Ruminococcus bovis</name>
    <dbReference type="NCBI Taxonomy" id="2564099"/>
    <lineage>
        <taxon>Bacteria</taxon>
        <taxon>Bacillati</taxon>
        <taxon>Bacillota</taxon>
        <taxon>Clostridia</taxon>
        <taxon>Eubacteriales</taxon>
        <taxon>Oscillospiraceae</taxon>
        <taxon>Ruminococcus</taxon>
    </lineage>
</organism>
<evidence type="ECO:0000313" key="2">
    <source>
        <dbReference type="Proteomes" id="UP000301475"/>
    </source>
</evidence>
<dbReference type="EMBL" id="CP039381">
    <property type="protein sequence ID" value="QCT07024.1"/>
    <property type="molecule type" value="Genomic_DNA"/>
</dbReference>
<evidence type="ECO:0000313" key="1">
    <source>
        <dbReference type="EMBL" id="QCT07024.1"/>
    </source>
</evidence>
<proteinExistence type="predicted"/>
<dbReference type="Proteomes" id="UP000301475">
    <property type="component" value="Chromosome"/>
</dbReference>
<protein>
    <submittedName>
        <fullName evidence="1">Uncharacterized protein</fullName>
    </submittedName>
</protein>
<reference evidence="1 2" key="1">
    <citation type="submission" date="2019-04" db="EMBL/GenBank/DDBJ databases">
        <authorList>
            <person name="Embree M."/>
            <person name="Gaffney J.R."/>
        </authorList>
    </citation>
    <scope>NUCLEOTIDE SEQUENCE [LARGE SCALE GENOMIC DNA]</scope>
    <source>
        <strain evidence="1 2">JE7A12</strain>
    </source>
</reference>
<dbReference type="RefSeq" id="WP_022505416.1">
    <property type="nucleotide sequence ID" value="NZ_CP039381.1"/>
</dbReference>
<accession>A0A4P8XX32</accession>
<dbReference type="AlphaFoldDB" id="A0A4P8XX32"/>
<sequence length="127" mass="15075">MDNNLNNLQRVEAGRRLEILGYEKDVCEKYLDEEFALKLQEADSNEVPEEINIAPFLKMEEEQNIFTYLYRYSVLDDGNLQLRLFFISNNPDDWEKDRETLQYALENGIDSKDAKNIFKTFVRPLNK</sequence>
<dbReference type="KEGG" id="ruj:E5Z56_06445"/>